<feature type="compositionally biased region" description="Polar residues" evidence="1">
    <location>
        <begin position="1"/>
        <end position="17"/>
    </location>
</feature>
<keyword evidence="4" id="KW-1185">Reference proteome</keyword>
<keyword evidence="2" id="KW-0472">Membrane</keyword>
<protein>
    <submittedName>
        <fullName evidence="3">Uncharacterized protein</fullName>
    </submittedName>
</protein>
<reference evidence="3" key="1">
    <citation type="submission" date="2021-03" db="EMBL/GenBank/DDBJ databases">
        <title>Draft genome sequence of rust myrtle Austropuccinia psidii MF-1, a brazilian biotype.</title>
        <authorList>
            <person name="Quecine M.C."/>
            <person name="Pachon D.M.R."/>
            <person name="Bonatelli M.L."/>
            <person name="Correr F.H."/>
            <person name="Franceschini L.M."/>
            <person name="Leite T.F."/>
            <person name="Margarido G.R.A."/>
            <person name="Almeida C.A."/>
            <person name="Ferrarezi J.A."/>
            <person name="Labate C.A."/>
        </authorList>
    </citation>
    <scope>NUCLEOTIDE SEQUENCE</scope>
    <source>
        <strain evidence="3">MF-1</strain>
    </source>
</reference>
<evidence type="ECO:0000313" key="4">
    <source>
        <dbReference type="Proteomes" id="UP000765509"/>
    </source>
</evidence>
<dbReference type="EMBL" id="AVOT02139812">
    <property type="protein sequence ID" value="MBW0590748.1"/>
    <property type="molecule type" value="Genomic_DNA"/>
</dbReference>
<sequence length="197" mass="22054">MPSTRSGASYNPSSSSQKVHRRDYGSSQPGTEGKGSVDDFQTTKIGVTTMEINSLGLQYGISMPRPIYGNLAISINHWPNWPSHLIWPFMAISSSGPNLGPSPSSGLSWPFSTFVQFWYFQVNRGNTAQEAVFGFKYSFCAFAHFCTFCAFAHFCALCANTVLRLYELYLAKYLKRQSDTSEAFQNQISPISSWRHL</sequence>
<gene>
    <name evidence="3" type="ORF">O181_130463</name>
</gene>
<keyword evidence="2" id="KW-1133">Transmembrane helix</keyword>
<feature type="transmembrane region" description="Helical" evidence="2">
    <location>
        <begin position="142"/>
        <end position="166"/>
    </location>
</feature>
<evidence type="ECO:0000313" key="3">
    <source>
        <dbReference type="EMBL" id="MBW0590748.1"/>
    </source>
</evidence>
<keyword evidence="2" id="KW-0812">Transmembrane</keyword>
<dbReference type="AlphaFoldDB" id="A0A9Q3Q9U0"/>
<proteinExistence type="predicted"/>
<name>A0A9Q3Q9U0_9BASI</name>
<accession>A0A9Q3Q9U0</accession>
<feature type="region of interest" description="Disordered" evidence="1">
    <location>
        <begin position="1"/>
        <end position="39"/>
    </location>
</feature>
<evidence type="ECO:0000256" key="1">
    <source>
        <dbReference type="SAM" id="MobiDB-lite"/>
    </source>
</evidence>
<evidence type="ECO:0000256" key="2">
    <source>
        <dbReference type="SAM" id="Phobius"/>
    </source>
</evidence>
<organism evidence="3 4">
    <name type="scientific">Austropuccinia psidii MF-1</name>
    <dbReference type="NCBI Taxonomy" id="1389203"/>
    <lineage>
        <taxon>Eukaryota</taxon>
        <taxon>Fungi</taxon>
        <taxon>Dikarya</taxon>
        <taxon>Basidiomycota</taxon>
        <taxon>Pucciniomycotina</taxon>
        <taxon>Pucciniomycetes</taxon>
        <taxon>Pucciniales</taxon>
        <taxon>Sphaerophragmiaceae</taxon>
        <taxon>Austropuccinia</taxon>
    </lineage>
</organism>
<dbReference type="Proteomes" id="UP000765509">
    <property type="component" value="Unassembled WGS sequence"/>
</dbReference>
<comment type="caution">
    <text evidence="3">The sequence shown here is derived from an EMBL/GenBank/DDBJ whole genome shotgun (WGS) entry which is preliminary data.</text>
</comment>